<keyword evidence="3" id="KW-1185">Reference proteome</keyword>
<name>A0A2V1D0M1_9PLEO</name>
<reference evidence="2 3" key="1">
    <citation type="journal article" date="2018" name="Sci. Rep.">
        <title>Comparative genomics provides insights into the lifestyle and reveals functional heterogeneity of dark septate endophytic fungi.</title>
        <authorList>
            <person name="Knapp D.G."/>
            <person name="Nemeth J.B."/>
            <person name="Barry K."/>
            <person name="Hainaut M."/>
            <person name="Henrissat B."/>
            <person name="Johnson J."/>
            <person name="Kuo A."/>
            <person name="Lim J.H.P."/>
            <person name="Lipzen A."/>
            <person name="Nolan M."/>
            <person name="Ohm R.A."/>
            <person name="Tamas L."/>
            <person name="Grigoriev I.V."/>
            <person name="Spatafora J.W."/>
            <person name="Nagy L.G."/>
            <person name="Kovacs G.M."/>
        </authorList>
    </citation>
    <scope>NUCLEOTIDE SEQUENCE [LARGE SCALE GENOMIC DNA]</scope>
    <source>
        <strain evidence="2 3">DSE2036</strain>
    </source>
</reference>
<dbReference type="AlphaFoldDB" id="A0A2V1D0M1"/>
<sequence length="73" mass="8027">MATSFTLLAILVSVLLASLECHTHLKIDPKQLAKSTFLRTALECYLRVGRLLLTFAKLAIEGSVNSELHAESE</sequence>
<evidence type="ECO:0000313" key="3">
    <source>
        <dbReference type="Proteomes" id="UP000244855"/>
    </source>
</evidence>
<keyword evidence="1" id="KW-0732">Signal</keyword>
<organism evidence="2 3">
    <name type="scientific">Periconia macrospinosa</name>
    <dbReference type="NCBI Taxonomy" id="97972"/>
    <lineage>
        <taxon>Eukaryota</taxon>
        <taxon>Fungi</taxon>
        <taxon>Dikarya</taxon>
        <taxon>Ascomycota</taxon>
        <taxon>Pezizomycotina</taxon>
        <taxon>Dothideomycetes</taxon>
        <taxon>Pleosporomycetidae</taxon>
        <taxon>Pleosporales</taxon>
        <taxon>Massarineae</taxon>
        <taxon>Periconiaceae</taxon>
        <taxon>Periconia</taxon>
    </lineage>
</organism>
<evidence type="ECO:0000256" key="1">
    <source>
        <dbReference type="SAM" id="SignalP"/>
    </source>
</evidence>
<dbReference type="Proteomes" id="UP000244855">
    <property type="component" value="Unassembled WGS sequence"/>
</dbReference>
<feature type="chain" id="PRO_5015901880" evidence="1">
    <location>
        <begin position="22"/>
        <end position="73"/>
    </location>
</feature>
<gene>
    <name evidence="2" type="ORF">DM02DRAFT_678033</name>
</gene>
<dbReference type="EMBL" id="KZ805843">
    <property type="protein sequence ID" value="PVH91545.1"/>
    <property type="molecule type" value="Genomic_DNA"/>
</dbReference>
<proteinExistence type="predicted"/>
<accession>A0A2V1D0M1</accession>
<protein>
    <submittedName>
        <fullName evidence="2">Uncharacterized protein</fullName>
    </submittedName>
</protein>
<evidence type="ECO:0000313" key="2">
    <source>
        <dbReference type="EMBL" id="PVH91545.1"/>
    </source>
</evidence>
<feature type="signal peptide" evidence="1">
    <location>
        <begin position="1"/>
        <end position="21"/>
    </location>
</feature>